<evidence type="ECO:0000313" key="2">
    <source>
        <dbReference type="EMBL" id="EZF78173.1"/>
    </source>
</evidence>
<evidence type="ECO:0000256" key="1">
    <source>
        <dbReference type="SAM" id="MobiDB-lite"/>
    </source>
</evidence>
<feature type="region of interest" description="Disordered" evidence="1">
    <location>
        <begin position="1"/>
        <end position="72"/>
    </location>
</feature>
<organism evidence="2 3">
    <name type="scientific">Trichophyton soudanense CBS 452.61</name>
    <dbReference type="NCBI Taxonomy" id="1215331"/>
    <lineage>
        <taxon>Eukaryota</taxon>
        <taxon>Fungi</taxon>
        <taxon>Dikarya</taxon>
        <taxon>Ascomycota</taxon>
        <taxon>Pezizomycotina</taxon>
        <taxon>Eurotiomycetes</taxon>
        <taxon>Eurotiomycetidae</taxon>
        <taxon>Onygenales</taxon>
        <taxon>Arthrodermataceae</taxon>
        <taxon>Trichophyton</taxon>
    </lineage>
</organism>
<feature type="compositionally biased region" description="Basic and acidic residues" evidence="1">
    <location>
        <begin position="49"/>
        <end position="71"/>
    </location>
</feature>
<name>A0A022Y6F5_TRISD</name>
<dbReference type="AlphaFoldDB" id="A0A022Y6F5"/>
<evidence type="ECO:0000313" key="3">
    <source>
        <dbReference type="Proteomes" id="UP000023623"/>
    </source>
</evidence>
<sequence>MDWETARSEASEKDQVQTTLPVAYPSPITTLQDQRRDQAPSGSMVRQMENTRTKEDRHDHHLGNKIKEERTRRKLVAPYSHIHNAWPINIHTNAKFASRKRRRELKPRKEKGK</sequence>
<proteinExistence type="predicted"/>
<feature type="compositionally biased region" description="Basic residues" evidence="1">
    <location>
        <begin position="97"/>
        <end position="113"/>
    </location>
</feature>
<keyword evidence="3" id="KW-1185">Reference proteome</keyword>
<gene>
    <name evidence="2" type="ORF">H105_00790</name>
</gene>
<dbReference type="Proteomes" id="UP000023623">
    <property type="component" value="Unassembled WGS sequence"/>
</dbReference>
<feature type="compositionally biased region" description="Basic and acidic residues" evidence="1">
    <location>
        <begin position="1"/>
        <end position="15"/>
    </location>
</feature>
<accession>A0A022Y6F5</accession>
<reference evidence="2 3" key="1">
    <citation type="submission" date="2014-02" db="EMBL/GenBank/DDBJ databases">
        <title>The Genome Sequence of Trichophyton rubrum (morphotype soudanense) CBS 452.61.</title>
        <authorList>
            <consortium name="The Broad Institute Genomics Platform"/>
            <person name="Cuomo C.A."/>
            <person name="White T.C."/>
            <person name="Graser Y."/>
            <person name="Martinez-Rossi N."/>
            <person name="Heitman J."/>
            <person name="Young S.K."/>
            <person name="Zeng Q."/>
            <person name="Gargeya S."/>
            <person name="Abouelleil A."/>
            <person name="Alvarado L."/>
            <person name="Chapman S.B."/>
            <person name="Gainer-Dewar J."/>
            <person name="Goldberg J."/>
            <person name="Griggs A."/>
            <person name="Gujja S."/>
            <person name="Hansen M."/>
            <person name="Howarth C."/>
            <person name="Imamovic A."/>
            <person name="Larimer J."/>
            <person name="Martinez D."/>
            <person name="Murphy C."/>
            <person name="Pearson M.D."/>
            <person name="Persinoti G."/>
            <person name="Poon T."/>
            <person name="Priest M."/>
            <person name="Roberts A.D."/>
            <person name="Saif S."/>
            <person name="Shea T.D."/>
            <person name="Sykes S.N."/>
            <person name="Wortman J."/>
            <person name="Nusbaum C."/>
            <person name="Birren B."/>
        </authorList>
    </citation>
    <scope>NUCLEOTIDE SEQUENCE [LARGE SCALE GENOMIC DNA]</scope>
    <source>
        <strain evidence="2 3">CBS 452.61</strain>
    </source>
</reference>
<protein>
    <submittedName>
        <fullName evidence="2">Uncharacterized protein</fullName>
    </submittedName>
</protein>
<dbReference type="HOGENOM" id="CLU_2135335_0_0_1"/>
<dbReference type="EMBL" id="KK208732">
    <property type="protein sequence ID" value="EZF78173.1"/>
    <property type="molecule type" value="Genomic_DNA"/>
</dbReference>
<feature type="region of interest" description="Disordered" evidence="1">
    <location>
        <begin position="93"/>
        <end position="113"/>
    </location>
</feature>